<dbReference type="GO" id="GO:0043565">
    <property type="term" value="F:sequence-specific DNA binding"/>
    <property type="evidence" value="ECO:0007669"/>
    <property type="project" value="InterPro"/>
</dbReference>
<accession>A0A8T1XNK5</accession>
<feature type="region of interest" description="Disordered" evidence="1">
    <location>
        <begin position="197"/>
        <end position="224"/>
    </location>
</feature>
<feature type="compositionally biased region" description="Polar residues" evidence="1">
    <location>
        <begin position="215"/>
        <end position="224"/>
    </location>
</feature>
<dbReference type="PROSITE" id="PS50811">
    <property type="entry name" value="WRKY"/>
    <property type="match status" value="1"/>
</dbReference>
<evidence type="ECO:0000313" key="4">
    <source>
        <dbReference type="Proteomes" id="UP000694240"/>
    </source>
</evidence>
<organism evidence="3 4">
    <name type="scientific">Arabidopsis thaliana x Arabidopsis arenosa</name>
    <dbReference type="NCBI Taxonomy" id="1240361"/>
    <lineage>
        <taxon>Eukaryota</taxon>
        <taxon>Viridiplantae</taxon>
        <taxon>Streptophyta</taxon>
        <taxon>Embryophyta</taxon>
        <taxon>Tracheophyta</taxon>
        <taxon>Spermatophyta</taxon>
        <taxon>Magnoliopsida</taxon>
        <taxon>eudicotyledons</taxon>
        <taxon>Gunneridae</taxon>
        <taxon>Pentapetalae</taxon>
        <taxon>rosids</taxon>
        <taxon>malvids</taxon>
        <taxon>Brassicales</taxon>
        <taxon>Brassicaceae</taxon>
        <taxon>Camelineae</taxon>
        <taxon>Arabidopsis</taxon>
    </lineage>
</organism>
<dbReference type="AlphaFoldDB" id="A0A8T1XNK5"/>
<dbReference type="Proteomes" id="UP000694240">
    <property type="component" value="Chromosome 13"/>
</dbReference>
<dbReference type="GO" id="GO:0003700">
    <property type="term" value="F:DNA-binding transcription factor activity"/>
    <property type="evidence" value="ECO:0007669"/>
    <property type="project" value="InterPro"/>
</dbReference>
<evidence type="ECO:0000313" key="3">
    <source>
        <dbReference type="EMBL" id="KAG7532941.1"/>
    </source>
</evidence>
<gene>
    <name evidence="3" type="ORF">ISN45_Aa08g005840</name>
</gene>
<dbReference type="InterPro" id="IPR003657">
    <property type="entry name" value="WRKY_dom"/>
</dbReference>
<dbReference type="FunFam" id="2.20.25.80:FF:000016">
    <property type="match status" value="1"/>
</dbReference>
<dbReference type="SMART" id="SM00774">
    <property type="entry name" value="WRKY"/>
    <property type="match status" value="1"/>
</dbReference>
<sequence length="311" mass="35450">MAEEGSQRTRRCGTAVEDIFVNEPPLSFLPQEQHHSFIPNEDSITNKFVTSTLYSGPRIQDIANALALVEPLSHPVPEISKSTVPRLERSTLSKVDKYTLKVKNNSNGMCDDGYKWRKYGQKSIKNSPNPRSYYKCTNPICNAKKQVERSIDEPNTYIITYEGFHFHYTYPFFLPDKTHQWANKKMKIHKYYAQEMNKGSQTQEESKEAQLGEPANQNQPVHKAQENTPVNLEDELFFPVDQCRRQQGLLEDVVAPAMKNIPTKDSVLTASWSSLSSYTSSSLSPSSLCWSPNFDIVLSDEILELIGSRKF</sequence>
<dbReference type="InterPro" id="IPR044810">
    <property type="entry name" value="WRKY_plant"/>
</dbReference>
<feature type="domain" description="WRKY" evidence="2">
    <location>
        <begin position="105"/>
        <end position="170"/>
    </location>
</feature>
<reference evidence="3 4" key="1">
    <citation type="submission" date="2020-12" db="EMBL/GenBank/DDBJ databases">
        <title>Concerted genomic and epigenomic changes stabilize Arabidopsis allopolyploids.</title>
        <authorList>
            <person name="Chen Z."/>
        </authorList>
    </citation>
    <scope>NUCLEOTIDE SEQUENCE [LARGE SCALE GENOMIC DNA]</scope>
    <source>
        <strain evidence="3">Allo738</strain>
        <tissue evidence="3">Leaf</tissue>
    </source>
</reference>
<keyword evidence="4" id="KW-1185">Reference proteome</keyword>
<comment type="caution">
    <text evidence="3">The sequence shown here is derived from an EMBL/GenBank/DDBJ whole genome shotgun (WGS) entry which is preliminary data.</text>
</comment>
<dbReference type="EMBL" id="JAEFBK010000013">
    <property type="protein sequence ID" value="KAG7532941.1"/>
    <property type="molecule type" value="Genomic_DNA"/>
</dbReference>
<name>A0A8T1XNK5_9BRAS</name>
<dbReference type="Pfam" id="PF03106">
    <property type="entry name" value="WRKY"/>
    <property type="match status" value="1"/>
</dbReference>
<evidence type="ECO:0000256" key="1">
    <source>
        <dbReference type="SAM" id="MobiDB-lite"/>
    </source>
</evidence>
<evidence type="ECO:0000259" key="2">
    <source>
        <dbReference type="PROSITE" id="PS50811"/>
    </source>
</evidence>
<protein>
    <submittedName>
        <fullName evidence="3">WRKY domain</fullName>
    </submittedName>
</protein>
<dbReference type="PANTHER" id="PTHR31221:SF42">
    <property type="entry name" value="WRKY TRANSCRIPTION FACTOR 49-RELATED"/>
    <property type="match status" value="1"/>
</dbReference>
<proteinExistence type="predicted"/>
<dbReference type="PANTHER" id="PTHR31221">
    <property type="entry name" value="WRKY TRANSCRIPTION FACTOR PROTEIN 1-RELATED"/>
    <property type="match status" value="1"/>
</dbReference>